<dbReference type="InterPro" id="IPR016163">
    <property type="entry name" value="Ald_DH_C"/>
</dbReference>
<dbReference type="FunFam" id="3.40.309.10:FF:000034">
    <property type="entry name" value="Aldehyde dehydrogenase, dimeric NADP-preferring"/>
    <property type="match status" value="1"/>
</dbReference>
<dbReference type="PANTHER" id="PTHR43570">
    <property type="entry name" value="ALDEHYDE DEHYDROGENASE"/>
    <property type="match status" value="1"/>
</dbReference>
<dbReference type="InterPro" id="IPR029510">
    <property type="entry name" value="Ald_DH_CS_GLU"/>
</dbReference>
<evidence type="ECO:0000256" key="2">
    <source>
        <dbReference type="ARBA" id="ARBA00023002"/>
    </source>
</evidence>
<dbReference type="eggNOG" id="COG1012">
    <property type="taxonomic scope" value="Bacteria"/>
</dbReference>
<comment type="caution">
    <text evidence="9">The sequence shown here is derived from an EMBL/GenBank/DDBJ whole genome shotgun (WGS) entry which is preliminary data.</text>
</comment>
<evidence type="ECO:0000256" key="1">
    <source>
        <dbReference type="ARBA" id="ARBA00009986"/>
    </source>
</evidence>
<organism evidence="9 10">
    <name type="scientific">Accumulibacter regalis</name>
    <dbReference type="NCBI Taxonomy" id="522306"/>
    <lineage>
        <taxon>Bacteria</taxon>
        <taxon>Pseudomonadati</taxon>
        <taxon>Pseudomonadota</taxon>
        <taxon>Betaproteobacteria</taxon>
        <taxon>Candidatus Accumulibacter</taxon>
    </lineage>
</organism>
<dbReference type="Pfam" id="PF00171">
    <property type="entry name" value="Aldedh"/>
    <property type="match status" value="1"/>
</dbReference>
<dbReference type="InterPro" id="IPR016162">
    <property type="entry name" value="Ald_DH_N"/>
</dbReference>
<evidence type="ECO:0000313" key="9">
    <source>
        <dbReference type="EMBL" id="EXI87113.1"/>
    </source>
</evidence>
<dbReference type="EMBL" id="JEMY01000037">
    <property type="protein sequence ID" value="EXI87113.1"/>
    <property type="molecule type" value="Genomic_DNA"/>
</dbReference>
<evidence type="ECO:0000256" key="6">
    <source>
        <dbReference type="PROSITE-ProRule" id="PRU10007"/>
    </source>
</evidence>
<dbReference type="PROSITE" id="PS00687">
    <property type="entry name" value="ALDEHYDE_DEHYDR_GLU"/>
    <property type="match status" value="1"/>
</dbReference>
<dbReference type="InterPro" id="IPR012394">
    <property type="entry name" value="Aldehyde_DH_NAD(P)"/>
</dbReference>
<dbReference type="GO" id="GO:0004029">
    <property type="term" value="F:aldehyde dehydrogenase (NAD+) activity"/>
    <property type="evidence" value="ECO:0007669"/>
    <property type="project" value="TreeGrafter"/>
</dbReference>
<dbReference type="CDD" id="cd07133">
    <property type="entry name" value="ALDH_CALDH_CalB"/>
    <property type="match status" value="1"/>
</dbReference>
<evidence type="ECO:0000256" key="4">
    <source>
        <dbReference type="PIRNR" id="PIRNR036492"/>
    </source>
</evidence>
<feature type="active site" evidence="5 6">
    <location>
        <position position="218"/>
    </location>
</feature>
<dbReference type="PATRIC" id="fig|1454004.3.peg.2812"/>
<accession>A0A011NWM7</accession>
<dbReference type="GO" id="GO:0005737">
    <property type="term" value="C:cytoplasm"/>
    <property type="evidence" value="ECO:0007669"/>
    <property type="project" value="TreeGrafter"/>
</dbReference>
<reference evidence="9" key="1">
    <citation type="submission" date="2014-02" db="EMBL/GenBank/DDBJ databases">
        <title>Expanding our view of genomic diversity in Candidatus Accumulibacter clades.</title>
        <authorList>
            <person name="Skennerton C.T."/>
            <person name="Barr J.J."/>
            <person name="Slater F.R."/>
            <person name="Bond P.L."/>
            <person name="Tyson G.W."/>
        </authorList>
    </citation>
    <scope>NUCLEOTIDE SEQUENCE [LARGE SCALE GENOMIC DNA]</scope>
</reference>
<dbReference type="InterPro" id="IPR016161">
    <property type="entry name" value="Ald_DH/histidinol_DH"/>
</dbReference>
<dbReference type="GO" id="GO:0006081">
    <property type="term" value="P:aldehyde metabolic process"/>
    <property type="evidence" value="ECO:0007669"/>
    <property type="project" value="InterPro"/>
</dbReference>
<name>A0A011NWM7_ACCRE</name>
<evidence type="ECO:0000256" key="7">
    <source>
        <dbReference type="RuleBase" id="RU003345"/>
    </source>
</evidence>
<keyword evidence="2 4" id="KW-0560">Oxidoreductase</keyword>
<dbReference type="PANTHER" id="PTHR43570:SF20">
    <property type="entry name" value="ALDEHYDE DEHYDROGENASE ALDX-RELATED"/>
    <property type="match status" value="1"/>
</dbReference>
<protein>
    <recommendedName>
        <fullName evidence="4">Aldehyde dehydrogenase</fullName>
    </recommendedName>
</protein>
<dbReference type="Gene3D" id="3.40.309.10">
    <property type="entry name" value="Aldehyde Dehydrogenase, Chain A, domain 2"/>
    <property type="match status" value="1"/>
</dbReference>
<dbReference type="Proteomes" id="UP000022141">
    <property type="component" value="Unassembled WGS sequence"/>
</dbReference>
<evidence type="ECO:0000256" key="3">
    <source>
        <dbReference type="ARBA" id="ARBA00023027"/>
    </source>
</evidence>
<sequence length="476" mass="51991">MSHSQILSDGLAERFAVQQRAARRDPNPDRALRERRLVALDRLLRDNAGAIAEAVSRDFGYRSPAETRLLELFPSYEAIRHARRHLQRWMRPQRRAVSLWFQPGRAEVRYQPLGVVGIMVPWNYPIFLAVAPLAAALAAGNRALVKVSEMSPNTAALFATLVAGTFASDELSVVEGDASVAQAFSQLPFDHLLFTGSTAVGHHVMRAAADKLTPVTLELGGKSPAIIGPGLAAGKDFARAVERILIGKCMNAGQTCIAPDYLLLPAGDEQAFIDCARAFVARAYPQLASNSDYSTIIDQRHYARLCAYVDEARASGARVVELAPGAAADPATRRLPPLALLGVGDTQAVMQEEIFGPLLPIRSYRHLDEAIAFVNQRPRPLALYYFDSNAERIDRVLNETVSGGVTINDTILHIAQDDLPFGGVGASGMGRYHGFEGFETFSAKKGVFRQSRLSGIGLFNPPYGRVFKLLTRIIMR</sequence>
<keyword evidence="10" id="KW-1185">Reference proteome</keyword>
<dbReference type="AlphaFoldDB" id="A0A011NWM7"/>
<feature type="active site" evidence="5">
    <location>
        <position position="256"/>
    </location>
</feature>
<dbReference type="STRING" id="1454004.AW11_02723"/>
<proteinExistence type="inferred from homology"/>
<comment type="similarity">
    <text evidence="1 4 7">Belongs to the aldehyde dehydrogenase family.</text>
</comment>
<gene>
    <name evidence="9" type="primary">calB</name>
    <name evidence="9" type="ORF">AW11_02723</name>
</gene>
<evidence type="ECO:0000256" key="5">
    <source>
        <dbReference type="PIRSR" id="PIRSR036492-1"/>
    </source>
</evidence>
<keyword evidence="3" id="KW-0520">NAD</keyword>
<feature type="domain" description="Aldehyde dehydrogenase" evidence="8">
    <location>
        <begin position="32"/>
        <end position="445"/>
    </location>
</feature>
<dbReference type="Gene3D" id="3.40.605.10">
    <property type="entry name" value="Aldehyde Dehydrogenase, Chain A, domain 1"/>
    <property type="match status" value="1"/>
</dbReference>
<evidence type="ECO:0000313" key="10">
    <source>
        <dbReference type="Proteomes" id="UP000022141"/>
    </source>
</evidence>
<dbReference type="InterPro" id="IPR015590">
    <property type="entry name" value="Aldehyde_DH_dom"/>
</dbReference>
<dbReference type="PIRSF" id="PIRSF036492">
    <property type="entry name" value="ALDH"/>
    <property type="match status" value="1"/>
</dbReference>
<evidence type="ECO:0000259" key="8">
    <source>
        <dbReference type="Pfam" id="PF00171"/>
    </source>
</evidence>
<dbReference type="SUPFAM" id="SSF53720">
    <property type="entry name" value="ALDH-like"/>
    <property type="match status" value="1"/>
</dbReference>